<dbReference type="AlphaFoldDB" id="A0A6C0ELF1"/>
<evidence type="ECO:0000313" key="2">
    <source>
        <dbReference type="EMBL" id="QHT29542.1"/>
    </source>
</evidence>
<evidence type="ECO:0000256" key="1">
    <source>
        <dbReference type="SAM" id="Coils"/>
    </source>
</evidence>
<proteinExistence type="predicted"/>
<accession>A0A6C0ELF1</accession>
<dbReference type="EMBL" id="MN738878">
    <property type="protein sequence ID" value="QHT29542.1"/>
    <property type="molecule type" value="Genomic_DNA"/>
</dbReference>
<name>A0A6C0ELF1_9ZZZZ</name>
<sequence>MSSVMKRLCSNSRVTGCNETISQRGNILCDTCLEVRKSRMKDRQGHDIDELLGKNKLMSNEIAQLQLHIKSLEEKTANNNTEEVNKLKSENERLTQQIKDLEKIRDYNVQLVREKERMVETHNRMRLEIEHLVQIRSQFEMTYAQNKLDKEQLEIELERMVKENEVLKRLGNDK</sequence>
<organism evidence="2">
    <name type="scientific">viral metagenome</name>
    <dbReference type="NCBI Taxonomy" id="1070528"/>
    <lineage>
        <taxon>unclassified sequences</taxon>
        <taxon>metagenomes</taxon>
        <taxon>organismal metagenomes</taxon>
    </lineage>
</organism>
<protein>
    <submittedName>
        <fullName evidence="2">Uncharacterized protein</fullName>
    </submittedName>
</protein>
<feature type="coiled-coil region" evidence="1">
    <location>
        <begin position="143"/>
        <end position="170"/>
    </location>
</feature>
<reference evidence="2" key="1">
    <citation type="journal article" date="2020" name="Nature">
        <title>Giant virus diversity and host interactions through global metagenomics.</title>
        <authorList>
            <person name="Schulz F."/>
            <person name="Roux S."/>
            <person name="Paez-Espino D."/>
            <person name="Jungbluth S."/>
            <person name="Walsh D.A."/>
            <person name="Denef V.J."/>
            <person name="McMahon K.D."/>
            <person name="Konstantinidis K.T."/>
            <person name="Eloe-Fadrosh E.A."/>
            <person name="Kyrpides N.C."/>
            <person name="Woyke T."/>
        </authorList>
    </citation>
    <scope>NUCLEOTIDE SEQUENCE</scope>
    <source>
        <strain evidence="2">GVMAG-M-3300005589-24</strain>
    </source>
</reference>
<keyword evidence="1" id="KW-0175">Coiled coil</keyword>
<feature type="coiled-coil region" evidence="1">
    <location>
        <begin position="48"/>
        <end position="104"/>
    </location>
</feature>